<feature type="domain" description="Lnb N-terminal periplasmic" evidence="2">
    <location>
        <begin position="27"/>
        <end position="181"/>
    </location>
</feature>
<dbReference type="Pfam" id="PF13387">
    <property type="entry name" value="Lnb_N"/>
    <property type="match status" value="1"/>
</dbReference>
<evidence type="ECO:0000259" key="2">
    <source>
        <dbReference type="Pfam" id="PF13387"/>
    </source>
</evidence>
<dbReference type="InterPro" id="IPR025178">
    <property type="entry name" value="Lnb_N"/>
</dbReference>
<sequence length="394" mass="45923">MSIRILFIAFFMGLMFHGTAQVRELSPESQISVLTCGSGSDLYTTFGHSAFRIQDPTQGIDWVYNYGTFNFDPPMFYVEFAMGKLYYSLSKQNMPNFLYAYEMENRWVKEQLLQLAPTEKNELFRFLENNYRPENRDYKYDFFFNNCATKIGDVLQEALGGNLHFNEGHLEKNYTFRQLIHQNLITNSWSSFGIDLALGSVIDRTATDKEHMFLPIYVKEQLGNTTISEHNLVIRDRTILTSVKKEEKGYFLASPLFWILAMLLFVLTITYIDYKNHTRSRILDSVLFFVTGLAGMLLVFLWFFTDHTATANNFNILWVFPLNLIIGFIIVKKKNTPSWLPKYLLILLGLLGVTIVLAIFKVQVFSPLAIPLWIMLGARYLFLWKYFQQHISLK</sequence>
<dbReference type="AlphaFoldDB" id="A0A1M5BNG4"/>
<evidence type="ECO:0000313" key="5">
    <source>
        <dbReference type="Proteomes" id="UP000184406"/>
    </source>
</evidence>
<protein>
    <submittedName>
        <fullName evidence="4">Uncharacterized protein</fullName>
    </submittedName>
</protein>
<organism evidence="4 5">
    <name type="scientific">Arenibacter palladensis</name>
    <dbReference type="NCBI Taxonomy" id="237373"/>
    <lineage>
        <taxon>Bacteria</taxon>
        <taxon>Pseudomonadati</taxon>
        <taxon>Bacteroidota</taxon>
        <taxon>Flavobacteriia</taxon>
        <taxon>Flavobacteriales</taxon>
        <taxon>Flavobacteriaceae</taxon>
        <taxon>Arenibacter</taxon>
    </lineage>
</organism>
<evidence type="ECO:0000256" key="1">
    <source>
        <dbReference type="SAM" id="Phobius"/>
    </source>
</evidence>
<feature type="transmembrane region" description="Helical" evidence="1">
    <location>
        <begin position="286"/>
        <end position="305"/>
    </location>
</feature>
<feature type="transmembrane region" description="Helical" evidence="1">
    <location>
        <begin position="368"/>
        <end position="387"/>
    </location>
</feature>
<dbReference type="EMBL" id="FQUX01000004">
    <property type="protein sequence ID" value="SHF44163.1"/>
    <property type="molecule type" value="Genomic_DNA"/>
</dbReference>
<feature type="transmembrane region" description="Helical" evidence="1">
    <location>
        <begin position="343"/>
        <end position="362"/>
    </location>
</feature>
<dbReference type="InterPro" id="IPR057436">
    <property type="entry name" value="5TMH_Lnb"/>
</dbReference>
<keyword evidence="1" id="KW-0812">Transmembrane</keyword>
<dbReference type="RefSeq" id="WP_072862318.1">
    <property type="nucleotide sequence ID" value="NZ_FQUX01000004.1"/>
</dbReference>
<name>A0A1M5BNG4_9FLAO</name>
<dbReference type="Pfam" id="PF25221">
    <property type="entry name" value="5TMH_Lnb"/>
    <property type="match status" value="1"/>
</dbReference>
<keyword evidence="5" id="KW-1185">Reference proteome</keyword>
<gene>
    <name evidence="4" type="ORF">SAMN03080594_104152</name>
</gene>
<accession>A0A1M5BNG4</accession>
<keyword evidence="1" id="KW-0472">Membrane</keyword>
<evidence type="ECO:0000313" key="4">
    <source>
        <dbReference type="EMBL" id="SHF44163.1"/>
    </source>
</evidence>
<evidence type="ECO:0000259" key="3">
    <source>
        <dbReference type="Pfam" id="PF25221"/>
    </source>
</evidence>
<keyword evidence="1" id="KW-1133">Transmembrane helix</keyword>
<proteinExistence type="predicted"/>
<feature type="transmembrane region" description="Helical" evidence="1">
    <location>
        <begin position="311"/>
        <end position="331"/>
    </location>
</feature>
<reference evidence="5" key="1">
    <citation type="submission" date="2016-11" db="EMBL/GenBank/DDBJ databases">
        <authorList>
            <person name="Varghese N."/>
            <person name="Submissions S."/>
        </authorList>
    </citation>
    <scope>NUCLEOTIDE SEQUENCE [LARGE SCALE GENOMIC DNA]</scope>
    <source>
        <strain evidence="5">DSM 17539</strain>
    </source>
</reference>
<feature type="transmembrane region" description="Helical" evidence="1">
    <location>
        <begin position="250"/>
        <end position="274"/>
    </location>
</feature>
<feature type="domain" description="Lnb-like transmembrane" evidence="3">
    <location>
        <begin position="252"/>
        <end position="384"/>
    </location>
</feature>
<dbReference type="Proteomes" id="UP000184406">
    <property type="component" value="Unassembled WGS sequence"/>
</dbReference>